<dbReference type="Proteomes" id="UP000199035">
    <property type="component" value="Unassembled WGS sequence"/>
</dbReference>
<accession>A0A1H3H066</accession>
<organism evidence="1 2">
    <name type="scientific">Acinetobacter kyonggiensis</name>
    <dbReference type="NCBI Taxonomy" id="595670"/>
    <lineage>
        <taxon>Bacteria</taxon>
        <taxon>Pseudomonadati</taxon>
        <taxon>Pseudomonadota</taxon>
        <taxon>Gammaproteobacteria</taxon>
        <taxon>Moraxellales</taxon>
        <taxon>Moraxellaceae</taxon>
        <taxon>Acinetobacter</taxon>
    </lineage>
</organism>
<dbReference type="EMBL" id="FNPK01000003">
    <property type="protein sequence ID" value="SDY08029.1"/>
    <property type="molecule type" value="Genomic_DNA"/>
</dbReference>
<name>A0A1H3H066_9GAMM</name>
<dbReference type="STRING" id="595670.SAMN05421643_103118"/>
<evidence type="ECO:0000313" key="1">
    <source>
        <dbReference type="EMBL" id="SDY08029.1"/>
    </source>
</evidence>
<evidence type="ECO:0000313" key="2">
    <source>
        <dbReference type="Proteomes" id="UP000199035"/>
    </source>
</evidence>
<sequence length="159" mass="18522">MNNNLKLHTNIQELNDLKRFNIKELNQLFKTGRCPKLESLNGSAKGIVIKPAWFERLNLWRGKVFNILATGELTGLNRLGIGKIETQRYQFNAHIGKSLFSDQDVLIINHDLSVNPNWVRRYHDEIVQIDPHIYLATSHYRIGKKLKIVSYFAFDFSKK</sequence>
<gene>
    <name evidence="1" type="ORF">SAMN05421643_103118</name>
</gene>
<protein>
    <submittedName>
        <fullName evidence="1">Uncharacterized protein</fullName>
    </submittedName>
</protein>
<dbReference type="AlphaFoldDB" id="A0A1H3H066"/>
<dbReference type="RefSeq" id="WP_092687812.1">
    <property type="nucleotide sequence ID" value="NZ_FNPK01000003.1"/>
</dbReference>
<proteinExistence type="predicted"/>
<reference evidence="2" key="1">
    <citation type="submission" date="2016-10" db="EMBL/GenBank/DDBJ databases">
        <authorList>
            <person name="Varghese N."/>
            <person name="Submissions S."/>
        </authorList>
    </citation>
    <scope>NUCLEOTIDE SEQUENCE [LARGE SCALE GENOMIC DNA]</scope>
    <source>
        <strain evidence="2">ANC 5109</strain>
    </source>
</reference>
<keyword evidence="2" id="KW-1185">Reference proteome</keyword>